<keyword evidence="7" id="KW-1185">Reference proteome</keyword>
<dbReference type="Gene3D" id="1.10.357.140">
    <property type="entry name" value="UbiA prenyltransferase"/>
    <property type="match status" value="1"/>
</dbReference>
<gene>
    <name evidence="6" type="ORF">RWH44_11765</name>
</gene>
<protein>
    <submittedName>
        <fullName evidence="6">UbiA family prenyltransferase</fullName>
    </submittedName>
</protein>
<feature type="transmembrane region" description="Helical" evidence="5">
    <location>
        <begin position="160"/>
        <end position="178"/>
    </location>
</feature>
<evidence type="ECO:0000256" key="4">
    <source>
        <dbReference type="ARBA" id="ARBA00023136"/>
    </source>
</evidence>
<feature type="transmembrane region" description="Helical" evidence="5">
    <location>
        <begin position="136"/>
        <end position="154"/>
    </location>
</feature>
<feature type="transmembrane region" description="Helical" evidence="5">
    <location>
        <begin position="256"/>
        <end position="273"/>
    </location>
</feature>
<dbReference type="InterPro" id="IPR000537">
    <property type="entry name" value="UbiA_prenyltransferase"/>
</dbReference>
<evidence type="ECO:0000256" key="5">
    <source>
        <dbReference type="SAM" id="Phobius"/>
    </source>
</evidence>
<keyword evidence="3 5" id="KW-1133">Transmembrane helix</keyword>
<dbReference type="Gene3D" id="1.20.120.1780">
    <property type="entry name" value="UbiA prenyltransferase"/>
    <property type="match status" value="1"/>
</dbReference>
<organism evidence="6 7">
    <name type="scientific">Microbacterium phycohabitans</name>
    <dbReference type="NCBI Taxonomy" id="3075993"/>
    <lineage>
        <taxon>Bacteria</taxon>
        <taxon>Bacillati</taxon>
        <taxon>Actinomycetota</taxon>
        <taxon>Actinomycetes</taxon>
        <taxon>Micrococcales</taxon>
        <taxon>Microbacteriaceae</taxon>
        <taxon>Microbacterium</taxon>
    </lineage>
</organism>
<dbReference type="EMBL" id="JAWDIT010000004">
    <property type="protein sequence ID" value="MDU0346376.1"/>
    <property type="molecule type" value="Genomic_DNA"/>
</dbReference>
<evidence type="ECO:0000313" key="6">
    <source>
        <dbReference type="EMBL" id="MDU0346376.1"/>
    </source>
</evidence>
<evidence type="ECO:0000256" key="2">
    <source>
        <dbReference type="ARBA" id="ARBA00022692"/>
    </source>
</evidence>
<accession>A0ABU3SP97</accession>
<feature type="transmembrane region" description="Helical" evidence="5">
    <location>
        <begin position="20"/>
        <end position="38"/>
    </location>
</feature>
<proteinExistence type="predicted"/>
<dbReference type="CDD" id="cd13956">
    <property type="entry name" value="PT_UbiA"/>
    <property type="match status" value="1"/>
</dbReference>
<evidence type="ECO:0000313" key="7">
    <source>
        <dbReference type="Proteomes" id="UP001261125"/>
    </source>
</evidence>
<name>A0ABU3SP97_9MICO</name>
<comment type="caution">
    <text evidence="6">The sequence shown here is derived from an EMBL/GenBank/DDBJ whole genome shotgun (WGS) entry which is preliminary data.</text>
</comment>
<dbReference type="InterPro" id="IPR044878">
    <property type="entry name" value="UbiA_sf"/>
</dbReference>
<feature type="transmembrane region" description="Helical" evidence="5">
    <location>
        <begin position="199"/>
        <end position="221"/>
    </location>
</feature>
<reference evidence="6 7" key="1">
    <citation type="submission" date="2023-09" db="EMBL/GenBank/DDBJ databases">
        <title>Microbacterium fusihabitans sp. nov., Microbacterium phycihabitans sp. nov., and Microbacterium cervinum sp. nov., isolated from dried seaweeds of beach.</title>
        <authorList>
            <person name="Lee S.D."/>
        </authorList>
    </citation>
    <scope>NUCLEOTIDE SEQUENCE [LARGE SCALE GENOMIC DNA]</scope>
    <source>
        <strain evidence="6 7">KSW2-29</strain>
    </source>
</reference>
<evidence type="ECO:0000256" key="3">
    <source>
        <dbReference type="ARBA" id="ARBA00022989"/>
    </source>
</evidence>
<keyword evidence="2 5" id="KW-0812">Transmembrane</keyword>
<dbReference type="Pfam" id="PF01040">
    <property type="entry name" value="UbiA"/>
    <property type="match status" value="1"/>
</dbReference>
<evidence type="ECO:0000256" key="1">
    <source>
        <dbReference type="ARBA" id="ARBA00004141"/>
    </source>
</evidence>
<keyword evidence="4 5" id="KW-0472">Membrane</keyword>
<comment type="subcellular location">
    <subcellularLocation>
        <location evidence="1">Membrane</location>
        <topology evidence="1">Multi-pass membrane protein</topology>
    </subcellularLocation>
</comment>
<dbReference type="Proteomes" id="UP001261125">
    <property type="component" value="Unassembled WGS sequence"/>
</dbReference>
<dbReference type="RefSeq" id="WP_316004959.1">
    <property type="nucleotide sequence ID" value="NZ_JAWDIT010000004.1"/>
</dbReference>
<feature type="transmembrane region" description="Helical" evidence="5">
    <location>
        <begin position="227"/>
        <end position="249"/>
    </location>
</feature>
<sequence>MDAAAKPPLVKALWGATHPGPTLVVTALSLALGIAAGVEPARLALLVMAVFAGQVSVGLSNDAIDGARDAAVGRTDKPIAGGAVTPERALAVAVASLVVAIVLSLPLGPGLLAAHAIALASAWAYNAGLKSTPFSITPFLLSFGLFPSFATLSLPDPELAAPWASLAGAALGAAVHLTNVVRDLDDDRRTGVRGLPHRLGARASVVLAAVGITVGAVAVLLGTDATTVGTVFFVAVLTVAATAVVAVMVRPPGRAVFQLTMLAALLLAAQLVAT</sequence>